<dbReference type="EMBL" id="AGVV01000016">
    <property type="protein sequence ID" value="EHK77992.1"/>
    <property type="molecule type" value="Genomic_DNA"/>
</dbReference>
<proteinExistence type="predicted"/>
<evidence type="ECO:0000313" key="2">
    <source>
        <dbReference type="Proteomes" id="UP000004038"/>
    </source>
</evidence>
<protein>
    <submittedName>
        <fullName evidence="1">Uncharacterized protein</fullName>
    </submittedName>
</protein>
<sequence>MRAFLAVIVLVLGVALPFNLDVVKFAVVQALSSPCRLPKDLLPNVGQFVSLDLRHAGSGTVFVSAEPADWVRANSDVLAPLRSGSGDLIVYIHGFLTSMGDADCAAKSVAADLAERQPPESSHKPDVLVFGWPGETKARQFSRAQTAASQAAKYLADLLSQLRKRRIIPIAHSLGAAVAMEALSEVPQTAESPSFHAIILIQGAIPVASLRTWSYKITVRFPAAETHDRIAGRKPHPGYIEEGEGVGCYVDAARKARHLIVTRSADDITLSRMYATDEMFVPGLCQGPRVFPVEGETVRTLPQTLAIGSGMDRDLGRAFMIRFKTCSTPSCPSIGATTSPRC</sequence>
<name>H0FYD8_RHIML</name>
<reference evidence="1 2" key="1">
    <citation type="journal article" date="2012" name="J. Bacteriol.">
        <title>Draft Genome Sequence of Sinorhizobium meliloti CCNWSX0020, a Nitrogen-Fixing Symbiont with Copper Tolerance Capability Isolated from Lead-Zinc Mine Tailings.</title>
        <authorList>
            <person name="Li Z."/>
            <person name="Ma Z."/>
            <person name="Hao X."/>
            <person name="Wei G."/>
        </authorList>
    </citation>
    <scope>NUCLEOTIDE SEQUENCE [LARGE SCALE GENOMIC DNA]</scope>
    <source>
        <strain evidence="1 2">CCNWSX0020</strain>
    </source>
</reference>
<accession>H0FYD8</accession>
<dbReference type="Proteomes" id="UP000004038">
    <property type="component" value="Unassembled WGS sequence"/>
</dbReference>
<dbReference type="Pfam" id="PF05990">
    <property type="entry name" value="DUF900"/>
    <property type="match status" value="1"/>
</dbReference>
<dbReference type="InterPro" id="IPR010297">
    <property type="entry name" value="DUF900_hydrolase"/>
</dbReference>
<dbReference type="RefSeq" id="WP_003528478.1">
    <property type="nucleotide sequence ID" value="NZ_AGVV01000016.1"/>
</dbReference>
<dbReference type="AlphaFoldDB" id="H0FYD8"/>
<gene>
    <name evidence="1" type="ORF">SM0020_11090</name>
</gene>
<dbReference type="InterPro" id="IPR029058">
    <property type="entry name" value="AB_hydrolase_fold"/>
</dbReference>
<dbReference type="PATRIC" id="fig|1107881.3.peg.2241"/>
<evidence type="ECO:0000313" key="1">
    <source>
        <dbReference type="EMBL" id="EHK77992.1"/>
    </source>
</evidence>
<dbReference type="Gene3D" id="3.40.50.1820">
    <property type="entry name" value="alpha/beta hydrolase"/>
    <property type="match status" value="1"/>
</dbReference>
<organism evidence="1 2">
    <name type="scientific">Sinorhizobium meliloti CCNWSX0020</name>
    <dbReference type="NCBI Taxonomy" id="1107881"/>
    <lineage>
        <taxon>Bacteria</taxon>
        <taxon>Pseudomonadati</taxon>
        <taxon>Pseudomonadota</taxon>
        <taxon>Alphaproteobacteria</taxon>
        <taxon>Hyphomicrobiales</taxon>
        <taxon>Rhizobiaceae</taxon>
        <taxon>Sinorhizobium/Ensifer group</taxon>
        <taxon>Sinorhizobium</taxon>
    </lineage>
</organism>
<dbReference type="SUPFAM" id="SSF53474">
    <property type="entry name" value="alpha/beta-Hydrolases"/>
    <property type="match status" value="1"/>
</dbReference>